<evidence type="ECO:0000313" key="2">
    <source>
        <dbReference type="Proteomes" id="UP001178507"/>
    </source>
</evidence>
<proteinExistence type="predicted"/>
<reference evidence="1" key="1">
    <citation type="submission" date="2023-08" db="EMBL/GenBank/DDBJ databases">
        <authorList>
            <person name="Chen Y."/>
            <person name="Shah S."/>
            <person name="Dougan E. K."/>
            <person name="Thang M."/>
            <person name="Chan C."/>
        </authorList>
    </citation>
    <scope>NUCLEOTIDE SEQUENCE</scope>
</reference>
<dbReference type="Proteomes" id="UP001178507">
    <property type="component" value="Unassembled WGS sequence"/>
</dbReference>
<name>A0AA36IAZ3_9DINO</name>
<evidence type="ECO:0000313" key="1">
    <source>
        <dbReference type="EMBL" id="CAJ1384260.1"/>
    </source>
</evidence>
<protein>
    <submittedName>
        <fullName evidence="1">Uncharacterized protein</fullName>
    </submittedName>
</protein>
<feature type="non-terminal residue" evidence="1">
    <location>
        <position position="56"/>
    </location>
</feature>
<organism evidence="1 2">
    <name type="scientific">Effrenium voratum</name>
    <dbReference type="NCBI Taxonomy" id="2562239"/>
    <lineage>
        <taxon>Eukaryota</taxon>
        <taxon>Sar</taxon>
        <taxon>Alveolata</taxon>
        <taxon>Dinophyceae</taxon>
        <taxon>Suessiales</taxon>
        <taxon>Symbiodiniaceae</taxon>
        <taxon>Effrenium</taxon>
    </lineage>
</organism>
<comment type="caution">
    <text evidence="1">The sequence shown here is derived from an EMBL/GenBank/DDBJ whole genome shotgun (WGS) entry which is preliminary data.</text>
</comment>
<accession>A0AA36IAZ3</accession>
<dbReference type="AlphaFoldDB" id="A0AA36IAZ3"/>
<sequence length="56" mass="5436">RPAGAGGRLGIGLGPRLRRTAGERCAVPRGPAPLDIAAFGKAGAAGYVAAAAHGEE</sequence>
<gene>
    <name evidence="1" type="ORF">EVOR1521_LOCUS11164</name>
</gene>
<keyword evidence="2" id="KW-1185">Reference proteome</keyword>
<feature type="non-terminal residue" evidence="1">
    <location>
        <position position="1"/>
    </location>
</feature>
<dbReference type="EMBL" id="CAUJNA010001104">
    <property type="protein sequence ID" value="CAJ1384260.1"/>
    <property type="molecule type" value="Genomic_DNA"/>
</dbReference>